<evidence type="ECO:0000313" key="8">
    <source>
        <dbReference type="Proteomes" id="UP000094043"/>
    </source>
</evidence>
<keyword evidence="8" id="KW-1185">Reference proteome</keyword>
<dbReference type="GO" id="GO:0005462">
    <property type="term" value="F:UDP-N-acetylglucosamine transmembrane transporter activity"/>
    <property type="evidence" value="ECO:0007669"/>
    <property type="project" value="TreeGrafter"/>
</dbReference>
<dbReference type="KEGG" id="cdep:91086291"/>
<dbReference type="SUPFAM" id="SSF103481">
    <property type="entry name" value="Multidrug resistance efflux transporter EmrE"/>
    <property type="match status" value="1"/>
</dbReference>
<dbReference type="PANTHER" id="PTHR10778:SF4">
    <property type="entry name" value="NUCLEOTIDE SUGAR TRANSPORTER SLC35B4"/>
    <property type="match status" value="1"/>
</dbReference>
<keyword evidence="6" id="KW-0472">Membrane</keyword>
<keyword evidence="3" id="KW-0762">Sugar transport</keyword>
<dbReference type="GO" id="GO:0005789">
    <property type="term" value="C:endoplasmic reticulum membrane"/>
    <property type="evidence" value="ECO:0007669"/>
    <property type="project" value="TreeGrafter"/>
</dbReference>
<dbReference type="GO" id="GO:0005464">
    <property type="term" value="F:UDP-xylose transmembrane transporter activity"/>
    <property type="evidence" value="ECO:0007669"/>
    <property type="project" value="TreeGrafter"/>
</dbReference>
<proteinExistence type="predicted"/>
<dbReference type="InterPro" id="IPR013657">
    <property type="entry name" value="SCL35B1-4/HUT1"/>
</dbReference>
<evidence type="ECO:0000256" key="4">
    <source>
        <dbReference type="ARBA" id="ARBA00022692"/>
    </source>
</evidence>
<reference evidence="7" key="2">
    <citation type="journal article" date="2022" name="Elife">
        <title>Obligate sexual reproduction of a homothallic fungus closely related to the Cryptococcus pathogenic species complex.</title>
        <authorList>
            <person name="Passer A.R."/>
            <person name="Clancey S.A."/>
            <person name="Shea T."/>
            <person name="David-Palma M."/>
            <person name="Averette A.F."/>
            <person name="Boekhout T."/>
            <person name="Porcel B.M."/>
            <person name="Nowrousian M."/>
            <person name="Cuomo C.A."/>
            <person name="Sun S."/>
            <person name="Heitman J."/>
            <person name="Coelho M.A."/>
        </authorList>
    </citation>
    <scope>NUCLEOTIDE SEQUENCE</scope>
    <source>
        <strain evidence="7">CBS 7841</strain>
    </source>
</reference>
<dbReference type="OrthoDB" id="999962at2759"/>
<keyword evidence="2" id="KW-0813">Transport</keyword>
<evidence type="ECO:0000256" key="3">
    <source>
        <dbReference type="ARBA" id="ARBA00022597"/>
    </source>
</evidence>
<dbReference type="GO" id="GO:0000139">
    <property type="term" value="C:Golgi membrane"/>
    <property type="evidence" value="ECO:0007669"/>
    <property type="project" value="TreeGrafter"/>
</dbReference>
<name>A0A1E3IRC2_9TREE</name>
<dbReference type="Pfam" id="PF08449">
    <property type="entry name" value="UAA"/>
    <property type="match status" value="1"/>
</dbReference>
<evidence type="ECO:0000313" key="7">
    <source>
        <dbReference type="EMBL" id="WVN86905.1"/>
    </source>
</evidence>
<organism evidence="7 8">
    <name type="scientific">Cryptococcus depauperatus CBS 7841</name>
    <dbReference type="NCBI Taxonomy" id="1295531"/>
    <lineage>
        <taxon>Eukaryota</taxon>
        <taxon>Fungi</taxon>
        <taxon>Dikarya</taxon>
        <taxon>Basidiomycota</taxon>
        <taxon>Agaricomycotina</taxon>
        <taxon>Tremellomycetes</taxon>
        <taxon>Tremellales</taxon>
        <taxon>Cryptococcaceae</taxon>
        <taxon>Cryptococcus</taxon>
    </lineage>
</organism>
<keyword evidence="4" id="KW-0812">Transmembrane</keyword>
<accession>A0A1E3IRC2</accession>
<dbReference type="RefSeq" id="XP_066067605.1">
    <property type="nucleotide sequence ID" value="XM_066211508.1"/>
</dbReference>
<evidence type="ECO:0000256" key="5">
    <source>
        <dbReference type="ARBA" id="ARBA00022989"/>
    </source>
</evidence>
<evidence type="ECO:0000256" key="2">
    <source>
        <dbReference type="ARBA" id="ARBA00022448"/>
    </source>
</evidence>
<comment type="subcellular location">
    <subcellularLocation>
        <location evidence="1">Endomembrane system</location>
        <topology evidence="1">Multi-pass membrane protein</topology>
    </subcellularLocation>
</comment>
<dbReference type="EMBL" id="CP143785">
    <property type="protein sequence ID" value="WVN86905.1"/>
    <property type="molecule type" value="Genomic_DNA"/>
</dbReference>
<dbReference type="AlphaFoldDB" id="A0A1E3IRC2"/>
<reference evidence="7" key="3">
    <citation type="submission" date="2024-01" db="EMBL/GenBank/DDBJ databases">
        <authorList>
            <person name="Coelho M.A."/>
            <person name="David-Palma M."/>
            <person name="Shea T."/>
            <person name="Sun S."/>
            <person name="Cuomo C.A."/>
            <person name="Heitman J."/>
        </authorList>
    </citation>
    <scope>NUCLEOTIDE SEQUENCE</scope>
    <source>
        <strain evidence="7">CBS 7841</strain>
    </source>
</reference>
<dbReference type="InterPro" id="IPR037185">
    <property type="entry name" value="EmrE-like"/>
</dbReference>
<keyword evidence="5" id="KW-1133">Transmembrane helix</keyword>
<sequence length="465" mass="50363">MLDSSLLASFLQTTAGDWFMVLSLVFGGCCSNVWLLEGVLKDHPQSGTFLTFAQFTYVAVQNLSSQLEIASSKSRVPYLRLKPRKVPLKRWIVQVILFFAVSLMNNYAFGLKIPVTIHIIFRSGGLGVSMIVGRIVGKRRYSFGQMLAGLLITVGIVLATLSAPHRRPSFTHTDVHANTAEKLTLNTPRSWLGQESEYLAGAGVLFVALVLSALLGLYQEQTFKLHGRQWKEALFYGHFLSLPLFAPFYSDLVQTYNAYGSSPSLTLLTIPCPSISSSMPLFAESSEFSSSSWQSLIDWHDILLPSAMFSLVLSLVTQGICVRGVNKLTTMVNSVTVNLILTVRKAVSLVISVWYYGNSATPGLVIGGGMVLLGTILYSLAPGPKGIQATQTAQPATVQEEKVKVQVVSRPVAVQAISVSDRDSSGFEASSAGISKEAGTNPLAIAGLRYRQIPIDSTIGENSGK</sequence>
<reference evidence="7" key="1">
    <citation type="submission" date="2016-06" db="EMBL/GenBank/DDBJ databases">
        <authorList>
            <person name="Cuomo C."/>
            <person name="Litvintseva A."/>
            <person name="Heitman J."/>
            <person name="Chen Y."/>
            <person name="Sun S."/>
            <person name="Springer D."/>
            <person name="Dromer F."/>
            <person name="Young S."/>
            <person name="Zeng Q."/>
            <person name="Chapman S."/>
            <person name="Gujja S."/>
            <person name="Saif S."/>
            <person name="Birren B."/>
        </authorList>
    </citation>
    <scope>NUCLEOTIDE SEQUENCE</scope>
    <source>
        <strain evidence="7">CBS 7841</strain>
    </source>
</reference>
<dbReference type="GeneID" id="91086291"/>
<protein>
    <submittedName>
        <fullName evidence="7">Uncharacterized protein</fullName>
    </submittedName>
</protein>
<gene>
    <name evidence="7" type="ORF">L203_102079</name>
</gene>
<evidence type="ECO:0000256" key="6">
    <source>
        <dbReference type="ARBA" id="ARBA00023136"/>
    </source>
</evidence>
<dbReference type="VEuPathDB" id="FungiDB:L203_01331"/>
<evidence type="ECO:0000256" key="1">
    <source>
        <dbReference type="ARBA" id="ARBA00004127"/>
    </source>
</evidence>
<dbReference type="PANTHER" id="PTHR10778">
    <property type="entry name" value="SOLUTE CARRIER FAMILY 35 MEMBER B"/>
    <property type="match status" value="1"/>
</dbReference>
<dbReference type="Proteomes" id="UP000094043">
    <property type="component" value="Chromosome 2"/>
</dbReference>